<keyword evidence="2 6" id="KW-0812">Transmembrane</keyword>
<dbReference type="PANTHER" id="PTHR10783:SF103">
    <property type="entry name" value="SOLUTE CARRIER FAMILY 53 MEMBER 1"/>
    <property type="match status" value="1"/>
</dbReference>
<keyword evidence="3 6" id="KW-1133">Transmembrane helix</keyword>
<gene>
    <name evidence="8" type="ORF">TTHERM_00442850</name>
</gene>
<dbReference type="Proteomes" id="UP000009168">
    <property type="component" value="Unassembled WGS sequence"/>
</dbReference>
<dbReference type="AlphaFoldDB" id="I7M6N5"/>
<keyword evidence="5" id="KW-0175">Coiled coil</keyword>
<dbReference type="PANTHER" id="PTHR10783">
    <property type="entry name" value="XENOTROPIC AND POLYTROPIC RETROVIRUS RECEPTOR 1-RELATED"/>
    <property type="match status" value="1"/>
</dbReference>
<evidence type="ECO:0000313" key="8">
    <source>
        <dbReference type="EMBL" id="EAR85535.3"/>
    </source>
</evidence>
<evidence type="ECO:0000256" key="3">
    <source>
        <dbReference type="ARBA" id="ARBA00022989"/>
    </source>
</evidence>
<evidence type="ECO:0000256" key="1">
    <source>
        <dbReference type="ARBA" id="ARBA00004141"/>
    </source>
</evidence>
<evidence type="ECO:0000256" key="5">
    <source>
        <dbReference type="SAM" id="Coils"/>
    </source>
</evidence>
<dbReference type="GO" id="GO:0005886">
    <property type="term" value="C:plasma membrane"/>
    <property type="evidence" value="ECO:0007669"/>
    <property type="project" value="TreeGrafter"/>
</dbReference>
<protein>
    <submittedName>
        <fullName evidence="8">EXS family protein</fullName>
    </submittedName>
</protein>
<proteinExistence type="predicted"/>
<keyword evidence="9" id="KW-1185">Reference proteome</keyword>
<dbReference type="GO" id="GO:0016036">
    <property type="term" value="P:cellular response to phosphate starvation"/>
    <property type="evidence" value="ECO:0007669"/>
    <property type="project" value="TreeGrafter"/>
</dbReference>
<dbReference type="KEGG" id="tet:TTHERM_00442850"/>
<accession>I7M6N5</accession>
<evidence type="ECO:0000256" key="6">
    <source>
        <dbReference type="SAM" id="Phobius"/>
    </source>
</evidence>
<dbReference type="PROSITE" id="PS51380">
    <property type="entry name" value="EXS"/>
    <property type="match status" value="1"/>
</dbReference>
<evidence type="ECO:0000313" key="9">
    <source>
        <dbReference type="Proteomes" id="UP000009168"/>
    </source>
</evidence>
<dbReference type="InParanoid" id="I7M6N5"/>
<feature type="domain" description="EXS" evidence="7">
    <location>
        <begin position="196"/>
        <end position="396"/>
    </location>
</feature>
<dbReference type="RefSeq" id="XP_001033198.3">
    <property type="nucleotide sequence ID" value="XM_001033198.3"/>
</dbReference>
<dbReference type="eggNOG" id="KOG1616">
    <property type="taxonomic scope" value="Eukaryota"/>
</dbReference>
<comment type="subcellular location">
    <subcellularLocation>
        <location evidence="1">Membrane</location>
        <topology evidence="1">Multi-pass membrane protein</topology>
    </subcellularLocation>
</comment>
<dbReference type="GO" id="GO:0005794">
    <property type="term" value="C:Golgi apparatus"/>
    <property type="evidence" value="ECO:0007669"/>
    <property type="project" value="TreeGrafter"/>
</dbReference>
<feature type="transmembrane region" description="Helical" evidence="6">
    <location>
        <begin position="126"/>
        <end position="146"/>
    </location>
</feature>
<name>I7M6N5_TETTS</name>
<dbReference type="GO" id="GO:0006817">
    <property type="term" value="P:phosphate ion transport"/>
    <property type="evidence" value="ECO:0007669"/>
    <property type="project" value="TreeGrafter"/>
</dbReference>
<evidence type="ECO:0000256" key="2">
    <source>
        <dbReference type="ARBA" id="ARBA00022692"/>
    </source>
</evidence>
<feature type="transmembrane region" description="Helical" evidence="6">
    <location>
        <begin position="95"/>
        <end position="114"/>
    </location>
</feature>
<dbReference type="InterPro" id="IPR004342">
    <property type="entry name" value="EXS_C"/>
</dbReference>
<organism evidence="8 9">
    <name type="scientific">Tetrahymena thermophila (strain SB210)</name>
    <dbReference type="NCBI Taxonomy" id="312017"/>
    <lineage>
        <taxon>Eukaryota</taxon>
        <taxon>Sar</taxon>
        <taxon>Alveolata</taxon>
        <taxon>Ciliophora</taxon>
        <taxon>Intramacronucleata</taxon>
        <taxon>Oligohymenophorea</taxon>
        <taxon>Hymenostomatida</taxon>
        <taxon>Tetrahymenina</taxon>
        <taxon>Tetrahymenidae</taxon>
        <taxon>Tetrahymena</taxon>
    </lineage>
</organism>
<dbReference type="EMBL" id="GG662665">
    <property type="protein sequence ID" value="EAR85535.3"/>
    <property type="molecule type" value="Genomic_DNA"/>
</dbReference>
<feature type="transmembrane region" description="Helical" evidence="6">
    <location>
        <begin position="166"/>
        <end position="185"/>
    </location>
</feature>
<dbReference type="OrthoDB" id="9970435at2759"/>
<feature type="transmembrane region" description="Helical" evidence="6">
    <location>
        <begin position="57"/>
        <end position="75"/>
    </location>
</feature>
<keyword evidence="4 6" id="KW-0472">Membrane</keyword>
<dbReference type="Pfam" id="PF03124">
    <property type="entry name" value="EXS"/>
    <property type="match status" value="1"/>
</dbReference>
<evidence type="ECO:0000256" key="4">
    <source>
        <dbReference type="ARBA" id="ARBA00023136"/>
    </source>
</evidence>
<sequence>MEEEIINLLQYKLEKDGEDDDIDYKNQLEEDTIQFIESNLENQDERLVEYSENLQELCVYAIIFCITNIFVLMALKSKKVNFNQIFGFRAHSQMVQNVMWLMIFYCGYIILQYLSSLLELQNISNFCFAIKYINLILITIICKIFYNKMKEDGVFFLSQIKYQKDISFIMVFISDQLLTLAPFIMKHVYLINFLLRVDIPAYKFQVYGLVISKLIRIYQCIKLYQADPYKNKDLLSNVEIQNCIKYLVSLMCTILDQFLVYRISVDCGLLISHVCYSIYTYYWDVYEDWQLNINGISYFSSDEFIKTRKPLFNKKMYIFSLIFNGLVRLNWAIKYIFNFNHYEVDYYVYCFEISRRSLWNLLKLDCEQYLLKEKSEQKMKGNEVELSSISTSVKIIIDENSPIKQNSKDDQKNN</sequence>
<evidence type="ECO:0000259" key="7">
    <source>
        <dbReference type="PROSITE" id="PS51380"/>
    </source>
</evidence>
<feature type="coiled-coil region" evidence="5">
    <location>
        <begin position="26"/>
        <end position="53"/>
    </location>
</feature>
<dbReference type="GeneID" id="7837551"/>
<dbReference type="GO" id="GO:0000822">
    <property type="term" value="F:inositol hexakisphosphate binding"/>
    <property type="evidence" value="ECO:0007669"/>
    <property type="project" value="TreeGrafter"/>
</dbReference>
<reference evidence="9" key="1">
    <citation type="journal article" date="2006" name="PLoS Biol.">
        <title>Macronuclear genome sequence of the ciliate Tetrahymena thermophila, a model eukaryote.</title>
        <authorList>
            <person name="Eisen J.A."/>
            <person name="Coyne R.S."/>
            <person name="Wu M."/>
            <person name="Wu D."/>
            <person name="Thiagarajan M."/>
            <person name="Wortman J.R."/>
            <person name="Badger J.H."/>
            <person name="Ren Q."/>
            <person name="Amedeo P."/>
            <person name="Jones K.M."/>
            <person name="Tallon L.J."/>
            <person name="Delcher A.L."/>
            <person name="Salzberg S.L."/>
            <person name="Silva J.C."/>
            <person name="Haas B.J."/>
            <person name="Majoros W.H."/>
            <person name="Farzad M."/>
            <person name="Carlton J.M."/>
            <person name="Smith R.K. Jr."/>
            <person name="Garg J."/>
            <person name="Pearlman R.E."/>
            <person name="Karrer K.M."/>
            <person name="Sun L."/>
            <person name="Manning G."/>
            <person name="Elde N.C."/>
            <person name="Turkewitz A.P."/>
            <person name="Asai D.J."/>
            <person name="Wilkes D.E."/>
            <person name="Wang Y."/>
            <person name="Cai H."/>
            <person name="Collins K."/>
            <person name="Stewart B.A."/>
            <person name="Lee S.R."/>
            <person name="Wilamowska K."/>
            <person name="Weinberg Z."/>
            <person name="Ruzzo W.L."/>
            <person name="Wloga D."/>
            <person name="Gaertig J."/>
            <person name="Frankel J."/>
            <person name="Tsao C.-C."/>
            <person name="Gorovsky M.A."/>
            <person name="Keeling P.J."/>
            <person name="Waller R.F."/>
            <person name="Patron N.J."/>
            <person name="Cherry J.M."/>
            <person name="Stover N.A."/>
            <person name="Krieger C.J."/>
            <person name="del Toro C."/>
            <person name="Ryder H.F."/>
            <person name="Williamson S.C."/>
            <person name="Barbeau R.A."/>
            <person name="Hamilton E.P."/>
            <person name="Orias E."/>
        </authorList>
    </citation>
    <scope>NUCLEOTIDE SEQUENCE [LARGE SCALE GENOMIC DNA]</scope>
    <source>
        <strain evidence="9">SB210</strain>
    </source>
</reference>